<organism evidence="1 2">
    <name type="scientific">Occallatibacter riparius</name>
    <dbReference type="NCBI Taxonomy" id="1002689"/>
    <lineage>
        <taxon>Bacteria</taxon>
        <taxon>Pseudomonadati</taxon>
        <taxon>Acidobacteriota</taxon>
        <taxon>Terriglobia</taxon>
        <taxon>Terriglobales</taxon>
        <taxon>Acidobacteriaceae</taxon>
        <taxon>Occallatibacter</taxon>
    </lineage>
</organism>
<protein>
    <submittedName>
        <fullName evidence="1">Uncharacterized protein</fullName>
    </submittedName>
</protein>
<sequence length="362" mass="40827">MERFEIRPLLETDIPRAAEYVARWSAPPAGAAPQRRGQPSTEHRLRWLIYENPLVGDGPLGYHVQGATSGAMMGLVLCFPNAFIGEDRRFVGLCSGSFFVEREARMSGFLLFRKYLANASRDFFFSTTCNTQSGALWSKLGAASVPNSEFEYILPINSGVMLPAFLEGRGLAQGALKVAEVTGRVLRPLIRPFQRMRSDLSTERCRDWDKLSDLSYRHRAPKYLTADRSVSFLRWRYGSSSPDRSAEVCVFRDRRGNEGWFSLVNTRRGRHGQIQGVLVLDAVWPRERIEFQQVLAAIVDRPRVRSADALFLHPRLGVDYTRCSRMLLRRRLEGPTCYVRAGQKEVPASALDLVASDGDSGF</sequence>
<keyword evidence="2" id="KW-1185">Reference proteome</keyword>
<evidence type="ECO:0000313" key="1">
    <source>
        <dbReference type="EMBL" id="UWZ83715.1"/>
    </source>
</evidence>
<gene>
    <name evidence="1" type="ORF">MOP44_24500</name>
</gene>
<reference evidence="1" key="1">
    <citation type="submission" date="2021-04" db="EMBL/GenBank/DDBJ databases">
        <title>Phylogenetic analysis of Acidobacteriaceae.</title>
        <authorList>
            <person name="Qiu L."/>
            <person name="Zhang Q."/>
        </authorList>
    </citation>
    <scope>NUCLEOTIDE SEQUENCE</scope>
    <source>
        <strain evidence="1">DSM 25168</strain>
    </source>
</reference>
<dbReference type="Proteomes" id="UP001059380">
    <property type="component" value="Chromosome"/>
</dbReference>
<proteinExistence type="predicted"/>
<name>A0A9J7BM25_9BACT</name>
<dbReference type="RefSeq" id="WP_260793086.1">
    <property type="nucleotide sequence ID" value="NZ_CP093313.1"/>
</dbReference>
<dbReference type="EMBL" id="CP093313">
    <property type="protein sequence ID" value="UWZ83715.1"/>
    <property type="molecule type" value="Genomic_DNA"/>
</dbReference>
<evidence type="ECO:0000313" key="2">
    <source>
        <dbReference type="Proteomes" id="UP001059380"/>
    </source>
</evidence>
<dbReference type="AlphaFoldDB" id="A0A9J7BM25"/>
<dbReference type="KEGG" id="orp:MOP44_24500"/>
<accession>A0A9J7BM25</accession>